<keyword evidence="2 5" id="KW-0378">Hydrolase</keyword>
<dbReference type="NCBIfam" id="TIGR00370">
    <property type="entry name" value="5-oxoprolinase subunit PxpB"/>
    <property type="match status" value="1"/>
</dbReference>
<dbReference type="InterPro" id="IPR029000">
    <property type="entry name" value="Cyclophilin-like_dom_sf"/>
</dbReference>
<dbReference type="RefSeq" id="WP_160547037.1">
    <property type="nucleotide sequence ID" value="NZ_JBHLUU010000122.1"/>
</dbReference>
<evidence type="ECO:0000256" key="1">
    <source>
        <dbReference type="ARBA" id="ARBA00022741"/>
    </source>
</evidence>
<dbReference type="PANTHER" id="PTHR34698">
    <property type="entry name" value="5-OXOPROLINASE SUBUNIT B"/>
    <property type="match status" value="1"/>
</dbReference>
<dbReference type="InterPro" id="IPR003833">
    <property type="entry name" value="CT_C_D"/>
</dbReference>
<dbReference type="Proteomes" id="UP001589738">
    <property type="component" value="Unassembled WGS sequence"/>
</dbReference>
<organism evidence="5 6">
    <name type="scientific">Robertmurraya beringensis</name>
    <dbReference type="NCBI Taxonomy" id="641660"/>
    <lineage>
        <taxon>Bacteria</taxon>
        <taxon>Bacillati</taxon>
        <taxon>Bacillota</taxon>
        <taxon>Bacilli</taxon>
        <taxon>Bacillales</taxon>
        <taxon>Bacillaceae</taxon>
        <taxon>Robertmurraya</taxon>
    </lineage>
</organism>
<dbReference type="InterPro" id="IPR010016">
    <property type="entry name" value="PxpB"/>
</dbReference>
<dbReference type="Gene3D" id="3.30.1360.40">
    <property type="match status" value="1"/>
</dbReference>
<dbReference type="EC" id="3.5.2.9" evidence="5"/>
<dbReference type="Pfam" id="PF02682">
    <property type="entry name" value="CT_C_D"/>
    <property type="match status" value="1"/>
</dbReference>
<evidence type="ECO:0000256" key="2">
    <source>
        <dbReference type="ARBA" id="ARBA00022801"/>
    </source>
</evidence>
<evidence type="ECO:0000313" key="6">
    <source>
        <dbReference type="Proteomes" id="UP001589738"/>
    </source>
</evidence>
<reference evidence="5 6" key="1">
    <citation type="submission" date="2024-09" db="EMBL/GenBank/DDBJ databases">
        <authorList>
            <person name="Sun Q."/>
            <person name="Mori K."/>
        </authorList>
    </citation>
    <scope>NUCLEOTIDE SEQUENCE [LARGE SCALE GENOMIC DNA]</scope>
    <source>
        <strain evidence="5 6">CGMCC 1.9126</strain>
    </source>
</reference>
<feature type="domain" description="Carboxyltransferase" evidence="4">
    <location>
        <begin position="3"/>
        <end position="209"/>
    </location>
</feature>
<comment type="caution">
    <text evidence="5">The sequence shown here is derived from an EMBL/GenBank/DDBJ whole genome shotgun (WGS) entry which is preliminary data.</text>
</comment>
<evidence type="ECO:0000259" key="4">
    <source>
        <dbReference type="SMART" id="SM00796"/>
    </source>
</evidence>
<name>A0ABV6L044_9BACI</name>
<dbReference type="GO" id="GO:0017168">
    <property type="term" value="F:5-oxoprolinase (ATP-hydrolyzing) activity"/>
    <property type="evidence" value="ECO:0007669"/>
    <property type="project" value="UniProtKB-EC"/>
</dbReference>
<evidence type="ECO:0000256" key="3">
    <source>
        <dbReference type="ARBA" id="ARBA00022840"/>
    </source>
</evidence>
<evidence type="ECO:0000313" key="5">
    <source>
        <dbReference type="EMBL" id="MFC0477493.1"/>
    </source>
</evidence>
<gene>
    <name evidence="5" type="primary">pxpB</name>
    <name evidence="5" type="ORF">ACFFHF_20085</name>
</gene>
<protein>
    <submittedName>
        <fullName evidence="5">5-oxoprolinase subunit PxpB</fullName>
        <ecNumber evidence="5">3.5.2.9</ecNumber>
    </submittedName>
</protein>
<dbReference type="SUPFAM" id="SSF50891">
    <property type="entry name" value="Cyclophilin-like"/>
    <property type="match status" value="1"/>
</dbReference>
<keyword evidence="3" id="KW-0067">ATP-binding</keyword>
<keyword evidence="6" id="KW-1185">Reference proteome</keyword>
<proteinExistence type="predicted"/>
<dbReference type="PANTHER" id="PTHR34698:SF2">
    <property type="entry name" value="5-OXOPROLINASE SUBUNIT B"/>
    <property type="match status" value="1"/>
</dbReference>
<dbReference type="SUPFAM" id="SSF160467">
    <property type="entry name" value="PH0987 N-terminal domain-like"/>
    <property type="match status" value="1"/>
</dbReference>
<dbReference type="Gene3D" id="2.40.100.10">
    <property type="entry name" value="Cyclophilin-like"/>
    <property type="match status" value="1"/>
</dbReference>
<accession>A0ABV6L044</accession>
<keyword evidence="1" id="KW-0547">Nucleotide-binding</keyword>
<dbReference type="SMART" id="SM00796">
    <property type="entry name" value="AHS1"/>
    <property type="match status" value="1"/>
</dbReference>
<dbReference type="EMBL" id="JBHLUU010000122">
    <property type="protein sequence ID" value="MFC0477493.1"/>
    <property type="molecule type" value="Genomic_DNA"/>
</dbReference>
<sequence length="237" mass="26562">MDFSITPLGDMALMIEFHATGLSDSANEFVHSAYHLLLKQTVPGMIALVPAYTSLTLHYEPSFIKSDYPYQHMKMIIQELLRKGIKTDTGHGNCFLIPVCYEPPFSLDLTEVAQVHHLTEEEVIHFHTKQIYQVSFLGFSPGFPFLSGLSKAIATPRKENPRTLVKAGSVGIAGEQTGIYPTDSPGGWQIIGQTPIRIYDPEKKEPTLFAPGDMIRFYPITAKQYDQLEVSHEYNCP</sequence>